<dbReference type="PROSITE" id="PS50127">
    <property type="entry name" value="UBC_2"/>
    <property type="match status" value="1"/>
</dbReference>
<dbReference type="InterPro" id="IPR000608">
    <property type="entry name" value="UBC"/>
</dbReference>
<organism evidence="3 4">
    <name type="scientific">Fragilariopsis cylindrus CCMP1102</name>
    <dbReference type="NCBI Taxonomy" id="635003"/>
    <lineage>
        <taxon>Eukaryota</taxon>
        <taxon>Sar</taxon>
        <taxon>Stramenopiles</taxon>
        <taxon>Ochrophyta</taxon>
        <taxon>Bacillariophyta</taxon>
        <taxon>Bacillariophyceae</taxon>
        <taxon>Bacillariophycidae</taxon>
        <taxon>Bacillariales</taxon>
        <taxon>Bacillariaceae</taxon>
        <taxon>Fragilariopsis</taxon>
    </lineage>
</organism>
<feature type="region of interest" description="Disordered" evidence="1">
    <location>
        <begin position="424"/>
        <end position="472"/>
    </location>
</feature>
<feature type="region of interest" description="Disordered" evidence="1">
    <location>
        <begin position="99"/>
        <end position="141"/>
    </location>
</feature>
<accession>A0A1E7FNH0</accession>
<feature type="compositionally biased region" description="Polar residues" evidence="1">
    <location>
        <begin position="424"/>
        <end position="434"/>
    </location>
</feature>
<dbReference type="AlphaFoldDB" id="A0A1E7FNH0"/>
<evidence type="ECO:0000313" key="4">
    <source>
        <dbReference type="Proteomes" id="UP000095751"/>
    </source>
</evidence>
<dbReference type="Proteomes" id="UP000095751">
    <property type="component" value="Unassembled WGS sequence"/>
</dbReference>
<dbReference type="OrthoDB" id="1926878at2759"/>
<dbReference type="InterPro" id="IPR050113">
    <property type="entry name" value="Ub_conjugating_enzyme"/>
</dbReference>
<dbReference type="Gene3D" id="3.10.110.10">
    <property type="entry name" value="Ubiquitin Conjugating Enzyme"/>
    <property type="match status" value="1"/>
</dbReference>
<dbReference type="InterPro" id="IPR016135">
    <property type="entry name" value="UBQ-conjugating_enzyme/RWD"/>
</dbReference>
<feature type="region of interest" description="Disordered" evidence="1">
    <location>
        <begin position="202"/>
        <end position="231"/>
    </location>
</feature>
<evidence type="ECO:0000256" key="1">
    <source>
        <dbReference type="SAM" id="MobiDB-lite"/>
    </source>
</evidence>
<gene>
    <name evidence="3" type="ORF">FRACYDRAFT_235766</name>
</gene>
<dbReference type="InParanoid" id="A0A1E7FNH0"/>
<feature type="region of interest" description="Disordered" evidence="1">
    <location>
        <begin position="1"/>
        <end position="24"/>
    </location>
</feature>
<feature type="compositionally biased region" description="Low complexity" evidence="1">
    <location>
        <begin position="129"/>
        <end position="139"/>
    </location>
</feature>
<feature type="compositionally biased region" description="Basic and acidic residues" evidence="1">
    <location>
        <begin position="441"/>
        <end position="460"/>
    </location>
</feature>
<dbReference type="EMBL" id="KV784355">
    <property type="protein sequence ID" value="OEU19710.1"/>
    <property type="molecule type" value="Genomic_DNA"/>
</dbReference>
<proteinExistence type="predicted"/>
<dbReference type="PANTHER" id="PTHR24067">
    <property type="entry name" value="UBIQUITIN-CONJUGATING ENZYME E2"/>
    <property type="match status" value="1"/>
</dbReference>
<feature type="compositionally biased region" description="Polar residues" evidence="1">
    <location>
        <begin position="461"/>
        <end position="472"/>
    </location>
</feature>
<feature type="region of interest" description="Disordered" evidence="1">
    <location>
        <begin position="176"/>
        <end position="195"/>
    </location>
</feature>
<feature type="compositionally biased region" description="Low complexity" evidence="1">
    <location>
        <begin position="101"/>
        <end position="111"/>
    </location>
</feature>
<evidence type="ECO:0000259" key="2">
    <source>
        <dbReference type="PROSITE" id="PS50127"/>
    </source>
</evidence>
<name>A0A1E7FNH0_9STRA</name>
<protein>
    <recommendedName>
        <fullName evidence="2">UBC core domain-containing protein</fullName>
    </recommendedName>
</protein>
<dbReference type="SMART" id="SM00212">
    <property type="entry name" value="UBCc"/>
    <property type="match status" value="1"/>
</dbReference>
<dbReference type="KEGG" id="fcy:FRACYDRAFT_235766"/>
<evidence type="ECO:0000313" key="3">
    <source>
        <dbReference type="EMBL" id="OEU19710.1"/>
    </source>
</evidence>
<reference evidence="3 4" key="1">
    <citation type="submission" date="2016-09" db="EMBL/GenBank/DDBJ databases">
        <title>Extensive genetic diversity and differential bi-allelic expression allows diatom success in the polar Southern Ocean.</title>
        <authorList>
            <consortium name="DOE Joint Genome Institute"/>
            <person name="Mock T."/>
            <person name="Otillar R.P."/>
            <person name="Strauss J."/>
            <person name="Dupont C."/>
            <person name="Frickenhaus S."/>
            <person name="Maumus F."/>
            <person name="Mcmullan M."/>
            <person name="Sanges R."/>
            <person name="Schmutz J."/>
            <person name="Toseland A."/>
            <person name="Valas R."/>
            <person name="Veluchamy A."/>
            <person name="Ward B.J."/>
            <person name="Allen A."/>
            <person name="Barry K."/>
            <person name="Falciatore A."/>
            <person name="Ferrante M."/>
            <person name="Fortunato A.E."/>
            <person name="Gloeckner G."/>
            <person name="Gruber A."/>
            <person name="Hipkin R."/>
            <person name="Janech M."/>
            <person name="Kroth P."/>
            <person name="Leese F."/>
            <person name="Lindquist E."/>
            <person name="Lyon B.R."/>
            <person name="Martin J."/>
            <person name="Mayer C."/>
            <person name="Parker M."/>
            <person name="Quesneville H."/>
            <person name="Raymond J."/>
            <person name="Uhlig C."/>
            <person name="Valentin K.U."/>
            <person name="Worden A.Z."/>
            <person name="Armbrust E.V."/>
            <person name="Bowler C."/>
            <person name="Green B."/>
            <person name="Moulton V."/>
            <person name="Van Oosterhout C."/>
            <person name="Grigoriev I."/>
        </authorList>
    </citation>
    <scope>NUCLEOTIDE SEQUENCE [LARGE SCALE GENOMIC DNA]</scope>
    <source>
        <strain evidence="3 4">CCMP1102</strain>
    </source>
</reference>
<dbReference type="CDD" id="cd23802">
    <property type="entry name" value="UBCc_UBE2Q"/>
    <property type="match status" value="1"/>
</dbReference>
<keyword evidence="4" id="KW-1185">Reference proteome</keyword>
<feature type="domain" description="UBC core" evidence="2">
    <location>
        <begin position="273"/>
        <end position="435"/>
    </location>
</feature>
<sequence length="503" mass="54760">MNISQQQEKKESVQAVSSSLPTIPGKRKISTRNVSSVNFSAPLNQLVLNQSLKSASSVEDDTFCVIAAPPASAMDITTEQLSNNAGDPTHIPVVEESTTVSNGNGSSNSNNIDNTYAKGDDEKGEMEMENNNSNNNNKSVHLGEDVMSDESEYEYEDDDDAAFSGFLIANNDYGTTSNNNNNNNNNNVATSSTAPARIVEEDTGTVAASSRSLAINSKSASSSATSSLVDGGESEGVAASAASAVAEPTRKKWREPSRAAVNMSLRAQQETSGSKRRLAQDLFRIMNQDHKEAGFSLAPQTEDSMERWTIKLFQFDPDSNLAKDMMVLGIDHVEIEMRFPEQYPFEPPFVRVVKPRFKRQTGFVMNGALCMELLTKDGWNPINDIESVIVSVRSLLVVGDGRIQAATDMTKAKYETLLSTAQQEKLRATSSTTDADGEGGCNEHEPEPEQKKARTGKDDQQTTVTKSQVGSYTATEAQAAYSHLSDYHKKKGWDTSGWWARKG</sequence>
<dbReference type="Pfam" id="PF00179">
    <property type="entry name" value="UQ_con"/>
    <property type="match status" value="1"/>
</dbReference>
<dbReference type="SUPFAM" id="SSF54495">
    <property type="entry name" value="UBC-like"/>
    <property type="match status" value="1"/>
</dbReference>
<feature type="compositionally biased region" description="Low complexity" evidence="1">
    <location>
        <begin position="178"/>
        <end position="187"/>
    </location>
</feature>
<feature type="compositionally biased region" description="Low complexity" evidence="1">
    <location>
        <begin position="208"/>
        <end position="227"/>
    </location>
</feature>